<reference evidence="1" key="1">
    <citation type="submission" date="2020-01" db="EMBL/GenBank/DDBJ databases">
        <authorList>
            <person name="Meier V. D."/>
            <person name="Meier V D."/>
        </authorList>
    </citation>
    <scope>NUCLEOTIDE SEQUENCE</scope>
    <source>
        <strain evidence="1">HLG_WM_MAG_02</strain>
    </source>
</reference>
<proteinExistence type="predicted"/>
<accession>A0A6S6TQV0</accession>
<name>A0A6S6TQV0_9BACT</name>
<dbReference type="AlphaFoldDB" id="A0A6S6TQV0"/>
<sequence>MIQNVFLDTNIVLDFLDNQREEHEKAQQL</sequence>
<gene>
    <name evidence="1" type="ORF">HELGO_WM59367</name>
</gene>
<evidence type="ECO:0000313" key="1">
    <source>
        <dbReference type="EMBL" id="CAA6825141.1"/>
    </source>
</evidence>
<dbReference type="InterPro" id="IPR029060">
    <property type="entry name" value="PIN-like_dom_sf"/>
</dbReference>
<dbReference type="EMBL" id="CACVAZ010000190">
    <property type="protein sequence ID" value="CAA6825141.1"/>
    <property type="molecule type" value="Genomic_DNA"/>
</dbReference>
<feature type="non-terminal residue" evidence="1">
    <location>
        <position position="29"/>
    </location>
</feature>
<evidence type="ECO:0008006" key="2">
    <source>
        <dbReference type="Google" id="ProtNLM"/>
    </source>
</evidence>
<dbReference type="SUPFAM" id="SSF88723">
    <property type="entry name" value="PIN domain-like"/>
    <property type="match status" value="1"/>
</dbReference>
<protein>
    <recommendedName>
        <fullName evidence="2">PIN domain-containing protein</fullName>
    </recommendedName>
</protein>
<organism evidence="1">
    <name type="scientific">uncultured Sulfurovum sp</name>
    <dbReference type="NCBI Taxonomy" id="269237"/>
    <lineage>
        <taxon>Bacteria</taxon>
        <taxon>Pseudomonadati</taxon>
        <taxon>Campylobacterota</taxon>
        <taxon>Epsilonproteobacteria</taxon>
        <taxon>Campylobacterales</taxon>
        <taxon>Sulfurovaceae</taxon>
        <taxon>Sulfurovum</taxon>
        <taxon>environmental samples</taxon>
    </lineage>
</organism>